<keyword evidence="3" id="KW-1185">Reference proteome</keyword>
<dbReference type="PANTHER" id="PTHR31302">
    <property type="entry name" value="TRANSMEMBRANE PROTEIN WITH METALLOPHOSPHOESTERASE DOMAIN-RELATED"/>
    <property type="match status" value="1"/>
</dbReference>
<feature type="domain" description="Calcineurin-like phosphoesterase" evidence="1">
    <location>
        <begin position="53"/>
        <end position="214"/>
    </location>
</feature>
<dbReference type="InterPro" id="IPR029052">
    <property type="entry name" value="Metallo-depent_PP-like"/>
</dbReference>
<dbReference type="RefSeq" id="WP_131452230.1">
    <property type="nucleotide sequence ID" value="NZ_BMJK01000001.1"/>
</dbReference>
<evidence type="ECO:0000313" key="3">
    <source>
        <dbReference type="Proteomes" id="UP000460626"/>
    </source>
</evidence>
<evidence type="ECO:0000259" key="1">
    <source>
        <dbReference type="Pfam" id="PF00149"/>
    </source>
</evidence>
<dbReference type="PANTHER" id="PTHR31302:SF0">
    <property type="entry name" value="TRANSMEMBRANE PROTEIN WITH METALLOPHOSPHOESTERASE DOMAIN"/>
    <property type="match status" value="1"/>
</dbReference>
<dbReference type="EMBL" id="WTYH01000001">
    <property type="protein sequence ID" value="MXO92905.1"/>
    <property type="molecule type" value="Genomic_DNA"/>
</dbReference>
<dbReference type="SUPFAM" id="SSF56300">
    <property type="entry name" value="Metallo-dependent phosphatases"/>
    <property type="match status" value="1"/>
</dbReference>
<organism evidence="2 3">
    <name type="scientific">Aurantiacibacter arachoides</name>
    <dbReference type="NCBI Taxonomy" id="1850444"/>
    <lineage>
        <taxon>Bacteria</taxon>
        <taxon>Pseudomonadati</taxon>
        <taxon>Pseudomonadota</taxon>
        <taxon>Alphaproteobacteria</taxon>
        <taxon>Sphingomonadales</taxon>
        <taxon>Erythrobacteraceae</taxon>
        <taxon>Aurantiacibacter</taxon>
    </lineage>
</organism>
<keyword evidence="2" id="KW-0378">Hydrolase</keyword>
<proteinExistence type="predicted"/>
<protein>
    <submittedName>
        <fullName evidence="2">Phosphohydrolase</fullName>
    </submittedName>
</protein>
<dbReference type="AlphaFoldDB" id="A0A844ZYD8"/>
<sequence>MVQHWKAIATFMLVLAIALGAKGWHDTTRNPEVLRARVALAGYPAGTPPITAALISDIHVAGPDMPLERLQRIVEQINALRPDIVLIAGDLVSEKSTATHVYTPQEIVAPLGNLTAPLGVVVAPGNHDHWFDWPGLRRELDLHGIRVLQNSAVQVGPLAIGGVDDPYTRRDAMPATIEAMRGLAGGRLVLTHSPDVFPQMPDDVSLLLAGHTHCGQIAYPWGGAPAHLSRYGDRFGCGRTVERGQTVIVGAGLGTSLIPLRLFTHPEIWLIELGPR</sequence>
<dbReference type="InterPro" id="IPR051158">
    <property type="entry name" value="Metallophosphoesterase_sf"/>
</dbReference>
<dbReference type="Gene3D" id="3.60.21.10">
    <property type="match status" value="1"/>
</dbReference>
<dbReference type="Pfam" id="PF00149">
    <property type="entry name" value="Metallophos"/>
    <property type="match status" value="1"/>
</dbReference>
<name>A0A844ZYD8_9SPHN</name>
<comment type="caution">
    <text evidence="2">The sequence shown here is derived from an EMBL/GenBank/DDBJ whole genome shotgun (WGS) entry which is preliminary data.</text>
</comment>
<dbReference type="InterPro" id="IPR004843">
    <property type="entry name" value="Calcineurin-like_PHP"/>
</dbReference>
<evidence type="ECO:0000313" key="2">
    <source>
        <dbReference type="EMBL" id="MXO92905.1"/>
    </source>
</evidence>
<accession>A0A844ZYD8</accession>
<reference evidence="2 3" key="1">
    <citation type="submission" date="2019-12" db="EMBL/GenBank/DDBJ databases">
        <title>Genomic-based taxomic classification of the family Erythrobacteraceae.</title>
        <authorList>
            <person name="Xu L."/>
        </authorList>
    </citation>
    <scope>NUCLEOTIDE SEQUENCE [LARGE SCALE GENOMIC DNA]</scope>
    <source>
        <strain evidence="2 3">RC4-10-4</strain>
    </source>
</reference>
<gene>
    <name evidence="2" type="ORF">GRI62_04705</name>
</gene>
<dbReference type="OrthoDB" id="9780884at2"/>
<dbReference type="Proteomes" id="UP000460626">
    <property type="component" value="Unassembled WGS sequence"/>
</dbReference>
<dbReference type="GO" id="GO:0016787">
    <property type="term" value="F:hydrolase activity"/>
    <property type="evidence" value="ECO:0007669"/>
    <property type="project" value="UniProtKB-KW"/>
</dbReference>